<evidence type="ECO:0000313" key="4">
    <source>
        <dbReference type="EMBL" id="KAE9277482.1"/>
    </source>
</evidence>
<comment type="caution">
    <text evidence="2">The sequence shown here is derived from an EMBL/GenBank/DDBJ whole genome shotgun (WGS) entry which is preliminary data.</text>
</comment>
<dbReference type="Proteomes" id="UP000460718">
    <property type="component" value="Unassembled WGS sequence"/>
</dbReference>
<keyword evidence="1" id="KW-0732">Signal</keyword>
<dbReference type="EMBL" id="QXFX01005834">
    <property type="protein sequence ID" value="KAE9059825.1"/>
    <property type="molecule type" value="Genomic_DNA"/>
</dbReference>
<dbReference type="EMBL" id="QXFW01004569">
    <property type="protein sequence ID" value="KAE8965172.1"/>
    <property type="molecule type" value="Genomic_DNA"/>
</dbReference>
<evidence type="ECO:0000313" key="6">
    <source>
        <dbReference type="Proteomes" id="UP000486351"/>
    </source>
</evidence>
<organism evidence="2 5">
    <name type="scientific">Phytophthora fragariae</name>
    <dbReference type="NCBI Taxonomy" id="53985"/>
    <lineage>
        <taxon>Eukaryota</taxon>
        <taxon>Sar</taxon>
        <taxon>Stramenopiles</taxon>
        <taxon>Oomycota</taxon>
        <taxon>Peronosporomycetes</taxon>
        <taxon>Peronosporales</taxon>
        <taxon>Peronosporaceae</taxon>
        <taxon>Phytophthora</taxon>
    </lineage>
</organism>
<evidence type="ECO:0000313" key="3">
    <source>
        <dbReference type="EMBL" id="KAE9059825.1"/>
    </source>
</evidence>
<dbReference type="AlphaFoldDB" id="A0A6A3H7Q4"/>
<dbReference type="Proteomes" id="UP000488956">
    <property type="component" value="Unassembled WGS sequence"/>
</dbReference>
<evidence type="ECO:0000313" key="5">
    <source>
        <dbReference type="Proteomes" id="UP000460718"/>
    </source>
</evidence>
<evidence type="ECO:0008006" key="8">
    <source>
        <dbReference type="Google" id="ProtNLM"/>
    </source>
</evidence>
<evidence type="ECO:0000313" key="2">
    <source>
        <dbReference type="EMBL" id="KAE8965172.1"/>
    </source>
</evidence>
<reference evidence="5 6" key="1">
    <citation type="submission" date="2018-09" db="EMBL/GenBank/DDBJ databases">
        <title>Genomic investigation of the strawberry pathogen Phytophthora fragariae indicates pathogenicity is determined by transcriptional variation in three key races.</title>
        <authorList>
            <person name="Adams T.M."/>
            <person name="Armitage A.D."/>
            <person name="Sobczyk M.K."/>
            <person name="Bates H.J."/>
            <person name="Dunwell J.M."/>
            <person name="Nellist C.F."/>
            <person name="Harrison R.J."/>
        </authorList>
    </citation>
    <scope>NUCLEOTIDE SEQUENCE [LARGE SCALE GENOMIC DNA]</scope>
    <source>
        <strain evidence="4 6">NOV-77</strain>
        <strain evidence="3 7">ONT-3</strain>
        <strain evidence="2 5">SCRP245</strain>
    </source>
</reference>
<name>A0A6A3H7Q4_9STRA</name>
<evidence type="ECO:0000313" key="7">
    <source>
        <dbReference type="Proteomes" id="UP000488956"/>
    </source>
</evidence>
<proteinExistence type="predicted"/>
<dbReference type="Proteomes" id="UP000486351">
    <property type="component" value="Unassembled WGS sequence"/>
</dbReference>
<sequence length="70" mass="8087">MLPHSGFWPTLALRSSFMTCCSTWSVDYRWGRLRDTPDIFCLGRGSVHAGSLQLNFLCDLITYNIRDCRQ</sequence>
<feature type="signal peptide" evidence="1">
    <location>
        <begin position="1"/>
        <end position="23"/>
    </location>
</feature>
<feature type="chain" id="PRO_5036379608" description="Secreted protein" evidence="1">
    <location>
        <begin position="24"/>
        <end position="70"/>
    </location>
</feature>
<evidence type="ECO:0000256" key="1">
    <source>
        <dbReference type="SAM" id="SignalP"/>
    </source>
</evidence>
<dbReference type="EMBL" id="QXFY01004442">
    <property type="protein sequence ID" value="KAE9277482.1"/>
    <property type="molecule type" value="Genomic_DNA"/>
</dbReference>
<accession>A0A6A3H7Q4</accession>
<protein>
    <recommendedName>
        <fullName evidence="8">Secreted protein</fullName>
    </recommendedName>
</protein>
<gene>
    <name evidence="4" type="ORF">PF008_g28843</name>
    <name evidence="3" type="ORF">PF010_g30466</name>
    <name evidence="2" type="ORF">PF011_g28401</name>
</gene>